<evidence type="ECO:0000259" key="3">
    <source>
        <dbReference type="PROSITE" id="PS51186"/>
    </source>
</evidence>
<dbReference type="PANTHER" id="PTHR10545:SF29">
    <property type="entry name" value="GH14572P-RELATED"/>
    <property type="match status" value="1"/>
</dbReference>
<dbReference type="AlphaFoldDB" id="A0A317XR71"/>
<keyword evidence="2 4" id="KW-0012">Acyltransferase</keyword>
<organism evidence="4 5">
    <name type="scientific">Testicularia cyperi</name>
    <dbReference type="NCBI Taxonomy" id="1882483"/>
    <lineage>
        <taxon>Eukaryota</taxon>
        <taxon>Fungi</taxon>
        <taxon>Dikarya</taxon>
        <taxon>Basidiomycota</taxon>
        <taxon>Ustilaginomycotina</taxon>
        <taxon>Ustilaginomycetes</taxon>
        <taxon>Ustilaginales</taxon>
        <taxon>Anthracoideaceae</taxon>
        <taxon>Testicularia</taxon>
    </lineage>
</organism>
<dbReference type="Gene3D" id="3.40.630.30">
    <property type="match status" value="1"/>
</dbReference>
<dbReference type="PANTHER" id="PTHR10545">
    <property type="entry name" value="DIAMINE N-ACETYLTRANSFERASE"/>
    <property type="match status" value="1"/>
</dbReference>
<dbReference type="Pfam" id="PF00583">
    <property type="entry name" value="Acetyltransf_1"/>
    <property type="match status" value="1"/>
</dbReference>
<feature type="domain" description="N-acetyltransferase" evidence="3">
    <location>
        <begin position="12"/>
        <end position="173"/>
    </location>
</feature>
<dbReference type="OrthoDB" id="7305308at2759"/>
<dbReference type="FunFam" id="3.40.630.30:FF:000086">
    <property type="entry name" value="Acetyltransferase, GNAT family, putative"/>
    <property type="match status" value="1"/>
</dbReference>
<dbReference type="Proteomes" id="UP000246740">
    <property type="component" value="Unassembled WGS sequence"/>
</dbReference>
<evidence type="ECO:0000313" key="5">
    <source>
        <dbReference type="Proteomes" id="UP000246740"/>
    </source>
</evidence>
<evidence type="ECO:0000313" key="4">
    <source>
        <dbReference type="EMBL" id="PWZ00747.1"/>
    </source>
</evidence>
<dbReference type="STRING" id="1882483.A0A317XR71"/>
<dbReference type="GO" id="GO:0008080">
    <property type="term" value="F:N-acetyltransferase activity"/>
    <property type="evidence" value="ECO:0007669"/>
    <property type="project" value="UniProtKB-ARBA"/>
</dbReference>
<dbReference type="InParanoid" id="A0A317XR71"/>
<dbReference type="InterPro" id="IPR051016">
    <property type="entry name" value="Diverse_Substrate_AcTransf"/>
</dbReference>
<dbReference type="FunCoup" id="A0A317XR71">
    <property type="interactions" value="47"/>
</dbReference>
<dbReference type="EMBL" id="KZ819192">
    <property type="protein sequence ID" value="PWZ00747.1"/>
    <property type="molecule type" value="Genomic_DNA"/>
</dbReference>
<dbReference type="PROSITE" id="PS51186">
    <property type="entry name" value="GNAT"/>
    <property type="match status" value="1"/>
</dbReference>
<dbReference type="SUPFAM" id="SSF55729">
    <property type="entry name" value="Acyl-CoA N-acyltransferases (Nat)"/>
    <property type="match status" value="1"/>
</dbReference>
<dbReference type="CDD" id="cd04301">
    <property type="entry name" value="NAT_SF"/>
    <property type="match status" value="1"/>
</dbReference>
<evidence type="ECO:0000256" key="1">
    <source>
        <dbReference type="ARBA" id="ARBA00022679"/>
    </source>
</evidence>
<name>A0A317XR71_9BASI</name>
<proteinExistence type="predicted"/>
<dbReference type="InterPro" id="IPR016181">
    <property type="entry name" value="Acyl_CoA_acyltransferase"/>
</dbReference>
<evidence type="ECO:0000256" key="2">
    <source>
        <dbReference type="ARBA" id="ARBA00023315"/>
    </source>
</evidence>
<dbReference type="InterPro" id="IPR000182">
    <property type="entry name" value="GNAT_dom"/>
</dbReference>
<gene>
    <name evidence="4" type="ORF">BCV70DRAFT_211515</name>
</gene>
<keyword evidence="1 4" id="KW-0808">Transferase</keyword>
<keyword evidence="5" id="KW-1185">Reference proteome</keyword>
<sequence length="173" mass="19444">MQAETKSAERRFSVRQGTADDCPAILDFIQQLADYEKEPDAVKATVDTLQENIFNKGYAEVLIAEQEQDGKKTPVGMALYFYSFSTWTSKPSLYLEDLYVIPTLRNKGVGKMLFRALGQVAQSKDCGRMDWSVLKWNAPSIAFYEKVLGAKPMEEWQGMRLETDGIAALAKLA</sequence>
<accession>A0A317XR71</accession>
<protein>
    <submittedName>
        <fullName evidence="4">Acyl-CoA N-acyltransferase</fullName>
    </submittedName>
</protein>
<reference evidence="4 5" key="1">
    <citation type="journal article" date="2018" name="Mol. Biol. Evol.">
        <title>Broad Genomic Sampling Reveals a Smut Pathogenic Ancestry of the Fungal Clade Ustilaginomycotina.</title>
        <authorList>
            <person name="Kijpornyongpan T."/>
            <person name="Mondo S.J."/>
            <person name="Barry K."/>
            <person name="Sandor L."/>
            <person name="Lee J."/>
            <person name="Lipzen A."/>
            <person name="Pangilinan J."/>
            <person name="LaButti K."/>
            <person name="Hainaut M."/>
            <person name="Henrissat B."/>
            <person name="Grigoriev I.V."/>
            <person name="Spatafora J.W."/>
            <person name="Aime M.C."/>
        </authorList>
    </citation>
    <scope>NUCLEOTIDE SEQUENCE [LARGE SCALE GENOMIC DNA]</scope>
    <source>
        <strain evidence="4 5">MCA 3645</strain>
    </source>
</reference>